<feature type="transmembrane region" description="Helical" evidence="8">
    <location>
        <begin position="310"/>
        <end position="327"/>
    </location>
</feature>
<reference evidence="9 10" key="1">
    <citation type="journal article" date="2012" name="BMC Genomics">
        <title>Complete genome sequence, lifestyle, and multi-drug resistance of the human pathogen Corynebacterium resistens DSM 45100 isolated from blood samples of a leukemia patient.</title>
        <authorList>
            <person name="Schroder J."/>
            <person name="Maus I."/>
            <person name="Meyer K."/>
            <person name="Wordemann S."/>
            <person name="Blom J."/>
            <person name="Jaenicke S."/>
            <person name="Schneider J."/>
            <person name="Trost E."/>
            <person name="Tauch A."/>
        </authorList>
    </citation>
    <scope>NUCLEOTIDE SEQUENCE [LARGE SCALE GENOMIC DNA]</scope>
    <source>
        <strain evidence="10">DSM 45100 / JCM 12819 / CCUG 50093 / GTC 2026 / SICGH 158</strain>
    </source>
</reference>
<accession>F8E2L1</accession>
<dbReference type="HOGENOM" id="CLU_023913_0_0_11"/>
<name>F8E2L1_CORRG</name>
<evidence type="ECO:0000256" key="7">
    <source>
        <dbReference type="ARBA" id="ARBA00043987"/>
    </source>
</evidence>
<evidence type="ECO:0000256" key="2">
    <source>
        <dbReference type="ARBA" id="ARBA00022676"/>
    </source>
</evidence>
<evidence type="ECO:0000256" key="3">
    <source>
        <dbReference type="ARBA" id="ARBA00022679"/>
    </source>
</evidence>
<feature type="transmembrane region" description="Helical" evidence="8">
    <location>
        <begin position="188"/>
        <end position="206"/>
    </location>
</feature>
<feature type="transmembrane region" description="Helical" evidence="8">
    <location>
        <begin position="568"/>
        <end position="589"/>
    </location>
</feature>
<dbReference type="Pfam" id="PF26314">
    <property type="entry name" value="MptA_B_family"/>
    <property type="match status" value="1"/>
</dbReference>
<evidence type="ECO:0000256" key="5">
    <source>
        <dbReference type="ARBA" id="ARBA00022989"/>
    </source>
</evidence>
<comment type="subcellular location">
    <subcellularLocation>
        <location evidence="1">Membrane</location>
        <topology evidence="1">Multi-pass membrane protein</topology>
    </subcellularLocation>
</comment>
<dbReference type="EMBL" id="CP002857">
    <property type="protein sequence ID" value="AEI09424.1"/>
    <property type="molecule type" value="Genomic_DNA"/>
</dbReference>
<keyword evidence="2" id="KW-0328">Glycosyltransferase</keyword>
<feature type="transmembrane region" description="Helical" evidence="8">
    <location>
        <begin position="406"/>
        <end position="429"/>
    </location>
</feature>
<dbReference type="AlphaFoldDB" id="F8E2L1"/>
<dbReference type="STRING" id="662755.CRES_1068"/>
<feature type="transmembrane region" description="Helical" evidence="8">
    <location>
        <begin position="275"/>
        <end position="298"/>
    </location>
</feature>
<protein>
    <submittedName>
        <fullName evidence="9">Alpha 1-&gt;6 mannopyranosyltransferase</fullName>
    </submittedName>
</protein>
<keyword evidence="10" id="KW-1185">Reference proteome</keyword>
<dbReference type="KEGG" id="crd:CRES_1068"/>
<sequence>MLCRTCTLNCTDMNRADLHPTPSEDGQLRGVAKKKKWRPRLPIALRETLPRLGEAGSRSALLHSQPIQGAGFPSDSDARLDSMPAHSVKKLMPHHVLRLRVATWLGCFGTVMVALGGLGAGAFPVVENPYWDFPLASFLSRLLHTSTVTVFLGIGLLVAAWLLLTSFTLPPAPTSRRRHIYLVPERTLWRIFACWVAPILFTAPMFTQDIYSYLAQGSIAAQGLDPYSAGPVDLLGIQDPLARSVPLLWAHSPAPYGPVALGYSALASMVTGNSILGGIIAHRIISLLGIVLAGWALVRLARRCDVLGQSALWLGVLNPLVILHLIAGIHNESVMMGLLLAGMELVLRGVDNEPRPNTSRRILLIGGLTLITGAGLVKVTALMGLGFAGVAIARWFGGSWGDLAKAAALCITVAAVVATAVSMGTGVGFGWASAQGGAAEIVSWMSISSVLGLTSGFLGMLLGLGDHQQTALAAARALGLLVGVAWVIRMLFASFRGRMHPVGGLGVATFFLVVFFPVVHPWYLLWAILPLAAWANRALFHVIAVGYSVAFSFFILPRGLSLPPATVLYIYAMSAVLFAVLMGLAWNIIQARPNLRIALNSRKWNSKGEDENAPRMS</sequence>
<dbReference type="GO" id="GO:0016757">
    <property type="term" value="F:glycosyltransferase activity"/>
    <property type="evidence" value="ECO:0007669"/>
    <property type="project" value="UniProtKB-KW"/>
</dbReference>
<keyword evidence="6 8" id="KW-0472">Membrane</keyword>
<gene>
    <name evidence="9" type="primary">mptB</name>
    <name evidence="9" type="ordered locus">CRES_1068</name>
</gene>
<comment type="similarity">
    <text evidence="7">Belongs to the MptA/B family.</text>
</comment>
<dbReference type="GO" id="GO:0016020">
    <property type="term" value="C:membrane"/>
    <property type="evidence" value="ECO:0007669"/>
    <property type="project" value="UniProtKB-SubCell"/>
</dbReference>
<keyword evidence="3" id="KW-0808">Transferase</keyword>
<organism evidence="9 10">
    <name type="scientific">Corynebacterium resistens (strain DSM 45100 / JCM 12819 / GTC 2026 / SICGH 158)</name>
    <dbReference type="NCBI Taxonomy" id="662755"/>
    <lineage>
        <taxon>Bacteria</taxon>
        <taxon>Bacillati</taxon>
        <taxon>Actinomycetota</taxon>
        <taxon>Actinomycetes</taxon>
        <taxon>Mycobacteriales</taxon>
        <taxon>Corynebacteriaceae</taxon>
        <taxon>Corynebacterium</taxon>
    </lineage>
</organism>
<feature type="transmembrane region" description="Helical" evidence="8">
    <location>
        <begin position="143"/>
        <end position="167"/>
    </location>
</feature>
<feature type="transmembrane region" description="Helical" evidence="8">
    <location>
        <begin position="101"/>
        <end position="123"/>
    </location>
</feature>
<feature type="transmembrane region" description="Helical" evidence="8">
    <location>
        <begin position="538"/>
        <end position="556"/>
    </location>
</feature>
<evidence type="ECO:0000256" key="8">
    <source>
        <dbReference type="SAM" id="Phobius"/>
    </source>
</evidence>
<evidence type="ECO:0000256" key="4">
    <source>
        <dbReference type="ARBA" id="ARBA00022692"/>
    </source>
</evidence>
<dbReference type="eggNOG" id="ENOG502Z9GU">
    <property type="taxonomic scope" value="Bacteria"/>
</dbReference>
<evidence type="ECO:0000256" key="6">
    <source>
        <dbReference type="ARBA" id="ARBA00023136"/>
    </source>
</evidence>
<dbReference type="InterPro" id="IPR049829">
    <property type="entry name" value="MptA/B-like"/>
</dbReference>
<feature type="transmembrane region" description="Helical" evidence="8">
    <location>
        <begin position="504"/>
        <end position="526"/>
    </location>
</feature>
<keyword evidence="4 8" id="KW-0812">Transmembrane</keyword>
<dbReference type="Proteomes" id="UP000000492">
    <property type="component" value="Chromosome"/>
</dbReference>
<evidence type="ECO:0000313" key="10">
    <source>
        <dbReference type="Proteomes" id="UP000000492"/>
    </source>
</evidence>
<feature type="transmembrane region" description="Helical" evidence="8">
    <location>
        <begin position="471"/>
        <end position="492"/>
    </location>
</feature>
<proteinExistence type="inferred from homology"/>
<evidence type="ECO:0000256" key="1">
    <source>
        <dbReference type="ARBA" id="ARBA00004141"/>
    </source>
</evidence>
<evidence type="ECO:0000313" key="9">
    <source>
        <dbReference type="EMBL" id="AEI09424.1"/>
    </source>
</evidence>
<feature type="transmembrane region" description="Helical" evidence="8">
    <location>
        <begin position="441"/>
        <end position="465"/>
    </location>
</feature>
<feature type="transmembrane region" description="Helical" evidence="8">
    <location>
        <begin position="362"/>
        <end position="386"/>
    </location>
</feature>
<keyword evidence="5 8" id="KW-1133">Transmembrane helix</keyword>
<dbReference type="NCBIfam" id="NF038066">
    <property type="entry name" value="MptB"/>
    <property type="match status" value="1"/>
</dbReference>